<gene>
    <name evidence="2" type="ORF">G6047_12215</name>
</gene>
<dbReference type="Proteomes" id="UP000712080">
    <property type="component" value="Unassembled WGS sequence"/>
</dbReference>
<accession>A0A972JG89</accession>
<dbReference type="AlphaFoldDB" id="A0A972JG89"/>
<sequence>MYMKFSAPIPMLYTNELDESIDFYTNQLGFTCGERNNEWGWAALYKDDCEFMFAKPNEHIPFDKPFFTGSFYIKVPDPDGLFRQLKDAVNVCYEPETFEWGMREFAIYDNNGYLLQFGCEV</sequence>
<evidence type="ECO:0000259" key="1">
    <source>
        <dbReference type="PROSITE" id="PS51819"/>
    </source>
</evidence>
<protein>
    <submittedName>
        <fullName evidence="2">Bleomycin resistance family protein</fullName>
    </submittedName>
</protein>
<reference evidence="2" key="1">
    <citation type="submission" date="2020-02" db="EMBL/GenBank/DDBJ databases">
        <title>Flavobacterium sp. genome.</title>
        <authorList>
            <person name="Jung H.S."/>
            <person name="Baek J.H."/>
            <person name="Jeon C.O."/>
        </authorList>
    </citation>
    <scope>NUCLEOTIDE SEQUENCE</scope>
    <source>
        <strain evidence="2">SE-s28</strain>
    </source>
</reference>
<dbReference type="EMBL" id="JAAMPU010000107">
    <property type="protein sequence ID" value="NMH28799.1"/>
    <property type="molecule type" value="Genomic_DNA"/>
</dbReference>
<dbReference type="Pfam" id="PF00903">
    <property type="entry name" value="Glyoxalase"/>
    <property type="match status" value="1"/>
</dbReference>
<evidence type="ECO:0000313" key="3">
    <source>
        <dbReference type="Proteomes" id="UP000712080"/>
    </source>
</evidence>
<organism evidence="2 3">
    <name type="scientific">Flavobacterium silvaticum</name>
    <dbReference type="NCBI Taxonomy" id="1852020"/>
    <lineage>
        <taxon>Bacteria</taxon>
        <taxon>Pseudomonadati</taxon>
        <taxon>Bacteroidota</taxon>
        <taxon>Flavobacteriia</taxon>
        <taxon>Flavobacteriales</taxon>
        <taxon>Flavobacteriaceae</taxon>
        <taxon>Flavobacterium</taxon>
    </lineage>
</organism>
<dbReference type="SUPFAM" id="SSF54593">
    <property type="entry name" value="Glyoxalase/Bleomycin resistance protein/Dihydroxybiphenyl dioxygenase"/>
    <property type="match status" value="1"/>
</dbReference>
<dbReference type="PROSITE" id="PS51819">
    <property type="entry name" value="VOC"/>
    <property type="match status" value="1"/>
</dbReference>
<proteinExistence type="predicted"/>
<keyword evidence="3" id="KW-1185">Reference proteome</keyword>
<feature type="domain" description="VOC" evidence="1">
    <location>
        <begin position="6"/>
        <end position="120"/>
    </location>
</feature>
<evidence type="ECO:0000313" key="2">
    <source>
        <dbReference type="EMBL" id="NMH28799.1"/>
    </source>
</evidence>
<dbReference type="InterPro" id="IPR004360">
    <property type="entry name" value="Glyas_Fos-R_dOase_dom"/>
</dbReference>
<dbReference type="InterPro" id="IPR029068">
    <property type="entry name" value="Glyas_Bleomycin-R_OHBP_Dase"/>
</dbReference>
<comment type="caution">
    <text evidence="2">The sequence shown here is derived from an EMBL/GenBank/DDBJ whole genome shotgun (WGS) entry which is preliminary data.</text>
</comment>
<name>A0A972JG89_9FLAO</name>
<dbReference type="InterPro" id="IPR037523">
    <property type="entry name" value="VOC_core"/>
</dbReference>
<dbReference type="Gene3D" id="3.10.180.10">
    <property type="entry name" value="2,3-Dihydroxybiphenyl 1,2-Dioxygenase, domain 1"/>
    <property type="match status" value="1"/>
</dbReference>